<name>A0ABN9SCM9_9DINO</name>
<dbReference type="EMBL" id="CAUYUJ010010580">
    <property type="protein sequence ID" value="CAK0829751.1"/>
    <property type="molecule type" value="Genomic_DNA"/>
</dbReference>
<comment type="caution">
    <text evidence="1">The sequence shown here is derived from an EMBL/GenBank/DDBJ whole genome shotgun (WGS) entry which is preliminary data.</text>
</comment>
<sequence length="112" mass="12449">MQLFLLRAVCFDWQPAPQEAWSDGDGNSCRYYERELLVRGTCSESANDGMTAIQACCVCGGGVSRTDAVTSPNLRRLDTFEARGPGTFRRGSATRQPECCCRATRPERQFMV</sequence>
<protein>
    <submittedName>
        <fullName evidence="1">Uncharacterized protein</fullName>
    </submittedName>
</protein>
<gene>
    <name evidence="1" type="ORF">PCOR1329_LOCUS28590</name>
</gene>
<keyword evidence="2" id="KW-1185">Reference proteome</keyword>
<dbReference type="Proteomes" id="UP001189429">
    <property type="component" value="Unassembled WGS sequence"/>
</dbReference>
<organism evidence="1 2">
    <name type="scientific">Prorocentrum cordatum</name>
    <dbReference type="NCBI Taxonomy" id="2364126"/>
    <lineage>
        <taxon>Eukaryota</taxon>
        <taxon>Sar</taxon>
        <taxon>Alveolata</taxon>
        <taxon>Dinophyceae</taxon>
        <taxon>Prorocentrales</taxon>
        <taxon>Prorocentraceae</taxon>
        <taxon>Prorocentrum</taxon>
    </lineage>
</organism>
<evidence type="ECO:0000313" key="1">
    <source>
        <dbReference type="EMBL" id="CAK0829751.1"/>
    </source>
</evidence>
<proteinExistence type="predicted"/>
<reference evidence="1" key="1">
    <citation type="submission" date="2023-10" db="EMBL/GenBank/DDBJ databases">
        <authorList>
            <person name="Chen Y."/>
            <person name="Shah S."/>
            <person name="Dougan E. K."/>
            <person name="Thang M."/>
            <person name="Chan C."/>
        </authorList>
    </citation>
    <scope>NUCLEOTIDE SEQUENCE [LARGE SCALE GENOMIC DNA]</scope>
</reference>
<evidence type="ECO:0000313" key="2">
    <source>
        <dbReference type="Proteomes" id="UP001189429"/>
    </source>
</evidence>
<accession>A0ABN9SCM9</accession>